<comment type="catalytic activity">
    <reaction evidence="9">
        <text>L-lysyl-[histone] + acetyl-CoA = N(6)-acetyl-L-lysyl-[histone] + CoA + H(+)</text>
        <dbReference type="Rhea" id="RHEA:21992"/>
        <dbReference type="Rhea" id="RHEA-COMP:9845"/>
        <dbReference type="Rhea" id="RHEA-COMP:11338"/>
        <dbReference type="ChEBI" id="CHEBI:15378"/>
        <dbReference type="ChEBI" id="CHEBI:29969"/>
        <dbReference type="ChEBI" id="CHEBI:57287"/>
        <dbReference type="ChEBI" id="CHEBI:57288"/>
        <dbReference type="ChEBI" id="CHEBI:61930"/>
        <dbReference type="EC" id="2.3.1.48"/>
    </reaction>
    <physiologicalReaction direction="left-to-right" evidence="9">
        <dbReference type="Rhea" id="RHEA:21993"/>
    </physiologicalReaction>
</comment>
<feature type="compositionally biased region" description="Polar residues" evidence="10">
    <location>
        <begin position="267"/>
        <end position="277"/>
    </location>
</feature>
<sequence>MLSSALPGYQFNNFSDFLANTLRVGTDLRVYHVSTPPTPTASIYASPPGKQDEPTTCESHFLAVSQPHAADSAEASADTAGTNGNESTKTEHHVLVFGIEVLIFTTNSLTTIFVSKADSSGFLTRPTHSTKASSSIIRTVTSAFLQWLVHRNLSPRPPEPSQAIRHEVGPRDAVNDSASDIKAGSVPNRSPGRRRLVLSLFARSQNQYLFPGSVENTAKHVLDDRQLIKWWCRVLDGLVERARPAHGYTDPAVTLSTSAVETNINDPGSATSAAVQRTTSPSTPFSATTTTTASIEPQAYIIVPGCDRSDTIRSFFPPSARYSRPDAPPRWHNSYPDQYLVGADTWQSGSDTDTSTTLPVRCMIPHLPDDPKARYCEDLDHAGTDELGRWRDIRSLHQFWETMEYRQECAAGRLVGFLWIFFTTNDATAKTANGLAPFSSKPDSELSRDHAQPDEDLTTMPAALDSNAAHPAPSELAPTCVILSAEQYNTLASFLLNHTDFAGPTLAHTSTQAWIAKAKDLSGAATFGVDVEGRAHIPAPAASAVRADSGVAMMRETEPGVGQKHARDESEADSRSVKVNVLTGIKKKRKAEGERSAVSNGHGPTLTGGNGIVSADDKQEKLPSTEMADGEGAPVRTLSAGLVRKKQKVSPSPSTL</sequence>
<evidence type="ECO:0000256" key="2">
    <source>
        <dbReference type="ARBA" id="ARBA00013184"/>
    </source>
</evidence>
<gene>
    <name evidence="11" type="ORF">LTR24_008668</name>
</gene>
<evidence type="ECO:0000256" key="1">
    <source>
        <dbReference type="ARBA" id="ARBA00004123"/>
    </source>
</evidence>
<evidence type="ECO:0000256" key="6">
    <source>
        <dbReference type="ARBA" id="ARBA00023015"/>
    </source>
</evidence>
<keyword evidence="3" id="KW-0808">Transferase</keyword>
<dbReference type="Proteomes" id="UP001345013">
    <property type="component" value="Unassembled WGS sequence"/>
</dbReference>
<dbReference type="PANTHER" id="PTHR31571">
    <property type="entry name" value="ALTERED INHERITANCE OF MITOCHONDRIA PROTEIN 6"/>
    <property type="match status" value="1"/>
</dbReference>
<name>A0ABR0JZ90_9EURO</name>
<evidence type="ECO:0000256" key="3">
    <source>
        <dbReference type="ARBA" id="ARBA00022679"/>
    </source>
</evidence>
<dbReference type="InterPro" id="IPR051236">
    <property type="entry name" value="HAT_RTT109-like"/>
</dbReference>
<dbReference type="PANTHER" id="PTHR31571:SF2">
    <property type="entry name" value="HISTONE ACETYLTRANSFERASE RTT109"/>
    <property type="match status" value="1"/>
</dbReference>
<evidence type="ECO:0000313" key="12">
    <source>
        <dbReference type="Proteomes" id="UP001345013"/>
    </source>
</evidence>
<keyword evidence="4" id="KW-0227">DNA damage</keyword>
<evidence type="ECO:0000313" key="11">
    <source>
        <dbReference type="EMBL" id="KAK5080106.1"/>
    </source>
</evidence>
<keyword evidence="8" id="KW-0539">Nucleus</keyword>
<keyword evidence="5" id="KW-0007">Acetylation</keyword>
<keyword evidence="6" id="KW-0805">Transcription regulation</keyword>
<feature type="region of interest" description="Disordered" evidence="10">
    <location>
        <begin position="586"/>
        <end position="656"/>
    </location>
</feature>
<evidence type="ECO:0000256" key="4">
    <source>
        <dbReference type="ARBA" id="ARBA00022763"/>
    </source>
</evidence>
<reference evidence="11 12" key="1">
    <citation type="submission" date="2023-08" db="EMBL/GenBank/DDBJ databases">
        <title>Black Yeasts Isolated from many extreme environments.</title>
        <authorList>
            <person name="Coleine C."/>
            <person name="Stajich J.E."/>
            <person name="Selbmann L."/>
        </authorList>
    </citation>
    <scope>NUCLEOTIDE SEQUENCE [LARGE SCALE GENOMIC DNA]</scope>
    <source>
        <strain evidence="11 12">CCFEE 5885</strain>
    </source>
</reference>
<dbReference type="EMBL" id="JAVRRG010000157">
    <property type="protein sequence ID" value="KAK5080106.1"/>
    <property type="molecule type" value="Genomic_DNA"/>
</dbReference>
<dbReference type="SMART" id="SM01250">
    <property type="entry name" value="KAT11"/>
    <property type="match status" value="1"/>
</dbReference>
<evidence type="ECO:0000256" key="9">
    <source>
        <dbReference type="ARBA" id="ARBA00048940"/>
    </source>
</evidence>
<accession>A0ABR0JZ90</accession>
<dbReference type="PROSITE" id="PS51728">
    <property type="entry name" value="RTT109_HAT"/>
    <property type="match status" value="1"/>
</dbReference>
<feature type="region of interest" description="Disordered" evidence="10">
    <location>
        <begin position="155"/>
        <end position="189"/>
    </location>
</feature>
<evidence type="ECO:0000256" key="8">
    <source>
        <dbReference type="ARBA" id="ARBA00023242"/>
    </source>
</evidence>
<keyword evidence="12" id="KW-1185">Reference proteome</keyword>
<feature type="region of interest" description="Disordered" evidence="10">
    <location>
        <begin position="267"/>
        <end position="289"/>
    </location>
</feature>
<proteinExistence type="predicted"/>
<evidence type="ECO:0000256" key="5">
    <source>
        <dbReference type="ARBA" id="ARBA00022990"/>
    </source>
</evidence>
<dbReference type="EC" id="2.3.1.48" evidence="2"/>
<evidence type="ECO:0000256" key="7">
    <source>
        <dbReference type="ARBA" id="ARBA00023163"/>
    </source>
</evidence>
<feature type="compositionally biased region" description="Basic and acidic residues" evidence="10">
    <location>
        <begin position="164"/>
        <end position="174"/>
    </location>
</feature>
<keyword evidence="7" id="KW-0804">Transcription</keyword>
<organism evidence="11 12">
    <name type="scientific">Lithohypha guttulata</name>
    <dbReference type="NCBI Taxonomy" id="1690604"/>
    <lineage>
        <taxon>Eukaryota</taxon>
        <taxon>Fungi</taxon>
        <taxon>Dikarya</taxon>
        <taxon>Ascomycota</taxon>
        <taxon>Pezizomycotina</taxon>
        <taxon>Eurotiomycetes</taxon>
        <taxon>Chaetothyriomycetidae</taxon>
        <taxon>Chaetothyriales</taxon>
        <taxon>Trichomeriaceae</taxon>
        <taxon>Lithohypha</taxon>
    </lineage>
</organism>
<comment type="caution">
    <text evidence="11">The sequence shown here is derived from an EMBL/GenBank/DDBJ whole genome shotgun (WGS) entry which is preliminary data.</text>
</comment>
<evidence type="ECO:0000256" key="10">
    <source>
        <dbReference type="SAM" id="MobiDB-lite"/>
    </source>
</evidence>
<dbReference type="InterPro" id="IPR013178">
    <property type="entry name" value="Histone_AcTrfase_Rtt109/CBP"/>
</dbReference>
<feature type="compositionally biased region" description="Low complexity" evidence="10">
    <location>
        <begin position="278"/>
        <end position="289"/>
    </location>
</feature>
<protein>
    <recommendedName>
        <fullName evidence="2">histone acetyltransferase</fullName>
        <ecNumber evidence="2">2.3.1.48</ecNumber>
    </recommendedName>
</protein>
<dbReference type="InterPro" id="IPR016849">
    <property type="entry name" value="Rtt109"/>
</dbReference>
<dbReference type="Pfam" id="PF08214">
    <property type="entry name" value="HAT_KAT11"/>
    <property type="match status" value="1"/>
</dbReference>
<comment type="subcellular location">
    <subcellularLocation>
        <location evidence="1">Nucleus</location>
    </subcellularLocation>
</comment>